<evidence type="ECO:0000313" key="11">
    <source>
        <dbReference type="EMBL" id="GAT33979.1"/>
    </source>
</evidence>
<dbReference type="Proteomes" id="UP000076023">
    <property type="component" value="Unassembled WGS sequence"/>
</dbReference>
<feature type="active site" description="Proton acceptor" evidence="9">
    <location>
        <position position="63"/>
    </location>
</feature>
<evidence type="ECO:0000256" key="9">
    <source>
        <dbReference type="HAMAP-Rule" id="MF_00131"/>
    </source>
</evidence>
<dbReference type="FunCoup" id="A0A146G8E1">
    <property type="interactions" value="508"/>
</dbReference>
<dbReference type="AlphaFoldDB" id="A0A146G8E1"/>
<gene>
    <name evidence="9" type="primary">trpA</name>
    <name evidence="11" type="ORF">TSACC_22401</name>
</gene>
<comment type="subunit">
    <text evidence="3 9">Tetramer of two alpha and two beta chains.</text>
</comment>
<dbReference type="InterPro" id="IPR002028">
    <property type="entry name" value="Trp_synthase_suA"/>
</dbReference>
<protein>
    <recommendedName>
        <fullName evidence="9">Tryptophan synthase alpha chain</fullName>
        <ecNumber evidence="9">4.2.1.20</ecNumber>
    </recommendedName>
</protein>
<organism evidence="11 12">
    <name type="scientific">Terrimicrobium sacchariphilum</name>
    <dbReference type="NCBI Taxonomy" id="690879"/>
    <lineage>
        <taxon>Bacteria</taxon>
        <taxon>Pseudomonadati</taxon>
        <taxon>Verrucomicrobiota</taxon>
        <taxon>Terrimicrobiia</taxon>
        <taxon>Terrimicrobiales</taxon>
        <taxon>Terrimicrobiaceae</taxon>
        <taxon>Terrimicrobium</taxon>
    </lineage>
</organism>
<comment type="pathway">
    <text evidence="2 9">Amino-acid biosynthesis; L-tryptophan biosynthesis; L-tryptophan from chorismate: step 5/5.</text>
</comment>
<evidence type="ECO:0000256" key="2">
    <source>
        <dbReference type="ARBA" id="ARBA00004733"/>
    </source>
</evidence>
<dbReference type="NCBIfam" id="TIGR00262">
    <property type="entry name" value="trpA"/>
    <property type="match status" value="1"/>
</dbReference>
<dbReference type="HAMAP" id="MF_00131">
    <property type="entry name" value="Trp_synth_alpha"/>
    <property type="match status" value="1"/>
</dbReference>
<comment type="function">
    <text evidence="1 9">The alpha subunit is responsible for the aldol cleavage of indoleglycerol phosphate to indole and glyceraldehyde 3-phosphate.</text>
</comment>
<dbReference type="Gene3D" id="3.20.20.70">
    <property type="entry name" value="Aldolase class I"/>
    <property type="match status" value="1"/>
</dbReference>
<dbReference type="PANTHER" id="PTHR43406:SF1">
    <property type="entry name" value="TRYPTOPHAN SYNTHASE ALPHA CHAIN, CHLOROPLASTIC"/>
    <property type="match status" value="1"/>
</dbReference>
<comment type="similarity">
    <text evidence="9 10">Belongs to the TrpA family.</text>
</comment>
<keyword evidence="4 9" id="KW-0028">Amino-acid biosynthesis</keyword>
<evidence type="ECO:0000256" key="10">
    <source>
        <dbReference type="RuleBase" id="RU003662"/>
    </source>
</evidence>
<proteinExistence type="inferred from homology"/>
<dbReference type="FunFam" id="3.20.20.70:FF:000037">
    <property type="entry name" value="Tryptophan synthase alpha chain"/>
    <property type="match status" value="1"/>
</dbReference>
<dbReference type="GO" id="GO:0005829">
    <property type="term" value="C:cytosol"/>
    <property type="evidence" value="ECO:0007669"/>
    <property type="project" value="TreeGrafter"/>
</dbReference>
<reference evidence="12" key="1">
    <citation type="journal article" date="2017" name="Genome Announc.">
        <title>Draft Genome Sequence of Terrimicrobium sacchariphilum NM-5T, a Facultative Anaerobic Soil Bacterium of the Class Spartobacteria.</title>
        <authorList>
            <person name="Qiu Y.L."/>
            <person name="Tourlousse D.M."/>
            <person name="Matsuura N."/>
            <person name="Ohashi A."/>
            <person name="Sekiguchi Y."/>
        </authorList>
    </citation>
    <scope>NUCLEOTIDE SEQUENCE [LARGE SCALE GENOMIC DNA]</scope>
    <source>
        <strain evidence="12">NM-5</strain>
    </source>
</reference>
<feature type="active site" description="Proton acceptor" evidence="9">
    <location>
        <position position="52"/>
    </location>
</feature>
<dbReference type="InterPro" id="IPR018204">
    <property type="entry name" value="Trp_synthase_alpha_AS"/>
</dbReference>
<dbReference type="PROSITE" id="PS00167">
    <property type="entry name" value="TRP_SYNTHASE_ALPHA"/>
    <property type="match status" value="1"/>
</dbReference>
<keyword evidence="6 9" id="KW-0057">Aromatic amino acid biosynthesis</keyword>
<dbReference type="STRING" id="690879.TSACC_22401"/>
<evidence type="ECO:0000256" key="7">
    <source>
        <dbReference type="ARBA" id="ARBA00023239"/>
    </source>
</evidence>
<dbReference type="GO" id="GO:0004834">
    <property type="term" value="F:tryptophan synthase activity"/>
    <property type="evidence" value="ECO:0007669"/>
    <property type="project" value="UniProtKB-UniRule"/>
</dbReference>
<evidence type="ECO:0000256" key="3">
    <source>
        <dbReference type="ARBA" id="ARBA00011270"/>
    </source>
</evidence>
<dbReference type="UniPathway" id="UPA00035">
    <property type="reaction ID" value="UER00044"/>
</dbReference>
<comment type="catalytic activity">
    <reaction evidence="8 9">
        <text>(1S,2R)-1-C-(indol-3-yl)glycerol 3-phosphate + L-serine = D-glyceraldehyde 3-phosphate + L-tryptophan + H2O</text>
        <dbReference type="Rhea" id="RHEA:10532"/>
        <dbReference type="ChEBI" id="CHEBI:15377"/>
        <dbReference type="ChEBI" id="CHEBI:33384"/>
        <dbReference type="ChEBI" id="CHEBI:57912"/>
        <dbReference type="ChEBI" id="CHEBI:58866"/>
        <dbReference type="ChEBI" id="CHEBI:59776"/>
        <dbReference type="EC" id="4.2.1.20"/>
    </reaction>
</comment>
<keyword evidence="12" id="KW-1185">Reference proteome</keyword>
<dbReference type="InterPro" id="IPR011060">
    <property type="entry name" value="RibuloseP-bd_barrel"/>
</dbReference>
<evidence type="ECO:0000313" key="12">
    <source>
        <dbReference type="Proteomes" id="UP000076023"/>
    </source>
</evidence>
<keyword evidence="5 9" id="KW-0822">Tryptophan biosynthesis</keyword>
<dbReference type="InterPro" id="IPR013785">
    <property type="entry name" value="Aldolase_TIM"/>
</dbReference>
<dbReference type="PANTHER" id="PTHR43406">
    <property type="entry name" value="TRYPTOPHAN SYNTHASE, ALPHA CHAIN"/>
    <property type="match status" value="1"/>
</dbReference>
<dbReference type="InParanoid" id="A0A146G8E1"/>
<evidence type="ECO:0000256" key="1">
    <source>
        <dbReference type="ARBA" id="ARBA00003365"/>
    </source>
</evidence>
<keyword evidence="7 9" id="KW-0456">Lyase</keyword>
<name>A0A146G8E1_TERSA</name>
<evidence type="ECO:0000256" key="6">
    <source>
        <dbReference type="ARBA" id="ARBA00023141"/>
    </source>
</evidence>
<dbReference type="EMBL" id="BDCO01000002">
    <property type="protein sequence ID" value="GAT33979.1"/>
    <property type="molecule type" value="Genomic_DNA"/>
</dbReference>
<evidence type="ECO:0000256" key="5">
    <source>
        <dbReference type="ARBA" id="ARBA00022822"/>
    </source>
</evidence>
<sequence>MTTPNRISERFRVLAEAGQSGFVAYITAGDPSLAATLSVARALDDAGVDILELGIPFSDPVADGPTIQAASTRALANGASVAKVLNVVRELRKTSQMPVVLFTYLNPIYVYGFENFLRDAVEAGADGLLILDLPPEEAAQNAEFVVASGLQPIRLIAPTTPPARMARIVAGGGGFIYYVSREGVTGEQKDISDTIGEQVAEIRRHTPLPIAVGFGISSPEQAAAVARQSDAVVVGSAIVRRIAEHGNEEGLADRIKDFVSPLVQAAHTR</sequence>
<dbReference type="EC" id="4.2.1.20" evidence="9"/>
<dbReference type="RefSeq" id="WP_202815963.1">
    <property type="nucleotide sequence ID" value="NZ_BDCO01000002.1"/>
</dbReference>
<comment type="caution">
    <text evidence="11">The sequence shown here is derived from an EMBL/GenBank/DDBJ whole genome shotgun (WGS) entry which is preliminary data.</text>
</comment>
<accession>A0A146G8E1</accession>
<evidence type="ECO:0000256" key="4">
    <source>
        <dbReference type="ARBA" id="ARBA00022605"/>
    </source>
</evidence>
<dbReference type="Pfam" id="PF00290">
    <property type="entry name" value="Trp_syntA"/>
    <property type="match status" value="1"/>
</dbReference>
<evidence type="ECO:0000256" key="8">
    <source>
        <dbReference type="ARBA" id="ARBA00049047"/>
    </source>
</evidence>
<dbReference type="CDD" id="cd04724">
    <property type="entry name" value="Tryptophan_synthase_alpha"/>
    <property type="match status" value="1"/>
</dbReference>
<dbReference type="SUPFAM" id="SSF51366">
    <property type="entry name" value="Ribulose-phoshate binding barrel"/>
    <property type="match status" value="1"/>
</dbReference>